<sequence length="92" mass="10118">MIGQGETVNVEFKGERSRPLNDTDLVEAVVCLAHRQDHDWEYLFVGVEGDGSVIGARPHHGDSGTDPFRVAAMIGSRTHPAIACRVEEFMIL</sequence>
<dbReference type="STRING" id="1162668.LFE_2236"/>
<dbReference type="eggNOG" id="COG2865">
    <property type="taxonomic scope" value="Bacteria"/>
</dbReference>
<dbReference type="PATRIC" id="fig|1162668.3.peg.2654"/>
<name>I0IRL0_LEPFC</name>
<reference evidence="2" key="2">
    <citation type="submission" date="2012-03" db="EMBL/GenBank/DDBJ databases">
        <title>The complete genome sequence of the pioneer microbe on fresh volcanic deposit, Leptospirillum ferrooxidans strain C2-3.</title>
        <authorList>
            <person name="Fujimura R."/>
            <person name="Sato Y."/>
            <person name="Nishizawa T."/>
            <person name="Nanba K."/>
            <person name="Oshima K."/>
            <person name="Hattori M."/>
            <person name="Kamijo T."/>
            <person name="Ohta H."/>
        </authorList>
    </citation>
    <scope>NUCLEOTIDE SEQUENCE [LARGE SCALE GENOMIC DNA]</scope>
    <source>
        <strain evidence="2">C2-3</strain>
    </source>
</reference>
<organism evidence="1 2">
    <name type="scientific">Leptospirillum ferrooxidans (strain C2-3)</name>
    <dbReference type="NCBI Taxonomy" id="1162668"/>
    <lineage>
        <taxon>Bacteria</taxon>
        <taxon>Pseudomonadati</taxon>
        <taxon>Nitrospirota</taxon>
        <taxon>Nitrospiria</taxon>
        <taxon>Nitrospirales</taxon>
        <taxon>Nitrospiraceae</taxon>
        <taxon>Leptospirillum</taxon>
    </lineage>
</organism>
<dbReference type="AlphaFoldDB" id="I0IRL0"/>
<dbReference type="Proteomes" id="UP000007382">
    <property type="component" value="Chromosome"/>
</dbReference>
<dbReference type="KEGG" id="lfc:LFE_2236"/>
<proteinExistence type="predicted"/>
<gene>
    <name evidence="1" type="ordered locus">LFE_2236</name>
</gene>
<dbReference type="Gene3D" id="3.30.950.30">
    <property type="entry name" value="Schlafen, AAA domain"/>
    <property type="match status" value="1"/>
</dbReference>
<dbReference type="InterPro" id="IPR038461">
    <property type="entry name" value="Schlafen_AlbA_2_dom_sf"/>
</dbReference>
<protein>
    <submittedName>
        <fullName evidence="1">Transcriptional regulator</fullName>
    </submittedName>
</protein>
<dbReference type="EMBL" id="AP012342">
    <property type="protein sequence ID" value="BAM07909.1"/>
    <property type="molecule type" value="Genomic_DNA"/>
</dbReference>
<accession>I0IRL0</accession>
<evidence type="ECO:0000313" key="2">
    <source>
        <dbReference type="Proteomes" id="UP000007382"/>
    </source>
</evidence>
<keyword evidence="2" id="KW-1185">Reference proteome</keyword>
<evidence type="ECO:0000313" key="1">
    <source>
        <dbReference type="EMBL" id="BAM07909.1"/>
    </source>
</evidence>
<reference evidence="1 2" key="1">
    <citation type="journal article" date="2012" name="J. Bacteriol.">
        <title>Complete Genome Sequence of Leptospirillum ferrooxidans Strain C2-3, Isolated from a Fresh Volcanic Ash Deposit on the Island of Miyake, Japan.</title>
        <authorList>
            <person name="Fujimura R."/>
            <person name="Sato Y."/>
            <person name="Nishizawa T."/>
            <person name="Oshima K."/>
            <person name="Kim S.-W."/>
            <person name="Hattori M."/>
            <person name="Kamijo T."/>
            <person name="Ohta H."/>
        </authorList>
    </citation>
    <scope>NUCLEOTIDE SEQUENCE [LARGE SCALE GENOMIC DNA]</scope>
    <source>
        <strain evidence="1 2">C2-3</strain>
    </source>
</reference>
<dbReference type="HOGENOM" id="CLU_2409652_0_0_0"/>